<organism evidence="1 2">
    <name type="scientific">Corynebacterium cystitidis DSM 20524</name>
    <dbReference type="NCBI Taxonomy" id="1121357"/>
    <lineage>
        <taxon>Bacteria</taxon>
        <taxon>Bacillati</taxon>
        <taxon>Actinomycetota</taxon>
        <taxon>Actinomycetes</taxon>
        <taxon>Mycobacteriales</taxon>
        <taxon>Corynebacteriaceae</taxon>
        <taxon>Corynebacterium</taxon>
    </lineage>
</organism>
<sequence length="192" mass="21038">MTGEEIAVWLSNIFGELGFSDIEGRRLAFTTLDDDTRAAMTCGFSGVDTGLVLEAEQETEVRAELVVVTRTAPDVELASALLAAWDELAGASGALAAQPGTFLPDLVQRSHLAEVVEHKGAEPITVRHGVLREPQLFEQGTPHFTEPGRMTLLLELVLLTDEEFEVARERGLDGLDTRLRRRATDLGNWRRG</sequence>
<proteinExistence type="predicted"/>
<dbReference type="STRING" id="1121357.SAMN05661109_01715"/>
<dbReference type="RefSeq" id="WP_092259034.1">
    <property type="nucleotide sequence ID" value="NZ_CP047199.1"/>
</dbReference>
<dbReference type="AlphaFoldDB" id="A0A1H9U884"/>
<gene>
    <name evidence="1" type="ORF">SAMN05661109_01715</name>
</gene>
<evidence type="ECO:0000313" key="1">
    <source>
        <dbReference type="EMBL" id="SES05559.1"/>
    </source>
</evidence>
<name>A0A1H9U884_9CORY</name>
<reference evidence="2" key="1">
    <citation type="submission" date="2016-10" db="EMBL/GenBank/DDBJ databases">
        <authorList>
            <person name="Varghese N."/>
            <person name="Submissions S."/>
        </authorList>
    </citation>
    <scope>NUCLEOTIDE SEQUENCE [LARGE SCALE GENOMIC DNA]</scope>
    <source>
        <strain evidence="2">DSM 20524</strain>
    </source>
</reference>
<accession>A0A1H9U884</accession>
<dbReference type="EMBL" id="FOGQ01000007">
    <property type="protein sequence ID" value="SES05559.1"/>
    <property type="molecule type" value="Genomic_DNA"/>
</dbReference>
<evidence type="ECO:0000313" key="2">
    <source>
        <dbReference type="Proteomes" id="UP000198929"/>
    </source>
</evidence>
<protein>
    <submittedName>
        <fullName evidence="1">Suppressor of fused protein (SUFU)</fullName>
    </submittedName>
</protein>
<keyword evidence="2" id="KW-1185">Reference proteome</keyword>
<dbReference type="Proteomes" id="UP000198929">
    <property type="component" value="Unassembled WGS sequence"/>
</dbReference>